<gene>
    <name evidence="3" type="ORF">EK21DRAFT_88402</name>
</gene>
<dbReference type="EMBL" id="ML978184">
    <property type="protein sequence ID" value="KAF2031076.1"/>
    <property type="molecule type" value="Genomic_DNA"/>
</dbReference>
<keyword evidence="1" id="KW-1133">Transmembrane helix</keyword>
<dbReference type="CDD" id="cd12087">
    <property type="entry name" value="TM_EGFR-like"/>
    <property type="match status" value="1"/>
</dbReference>
<keyword evidence="2" id="KW-0732">Signal</keyword>
<accession>A0A9P4HA02</accession>
<proteinExistence type="predicted"/>
<protein>
    <submittedName>
        <fullName evidence="3">Uncharacterized protein</fullName>
    </submittedName>
</protein>
<keyword evidence="1" id="KW-0472">Membrane</keyword>
<comment type="caution">
    <text evidence="3">The sequence shown here is derived from an EMBL/GenBank/DDBJ whole genome shotgun (WGS) entry which is preliminary data.</text>
</comment>
<evidence type="ECO:0000313" key="4">
    <source>
        <dbReference type="Proteomes" id="UP000799777"/>
    </source>
</evidence>
<reference evidence="3" key="1">
    <citation type="journal article" date="2020" name="Stud. Mycol.">
        <title>101 Dothideomycetes genomes: a test case for predicting lifestyles and emergence of pathogens.</title>
        <authorList>
            <person name="Haridas S."/>
            <person name="Albert R."/>
            <person name="Binder M."/>
            <person name="Bloem J."/>
            <person name="Labutti K."/>
            <person name="Salamov A."/>
            <person name="Andreopoulos B."/>
            <person name="Baker S."/>
            <person name="Barry K."/>
            <person name="Bills G."/>
            <person name="Bluhm B."/>
            <person name="Cannon C."/>
            <person name="Castanera R."/>
            <person name="Culley D."/>
            <person name="Daum C."/>
            <person name="Ezra D."/>
            <person name="Gonzalez J."/>
            <person name="Henrissat B."/>
            <person name="Kuo A."/>
            <person name="Liang C."/>
            <person name="Lipzen A."/>
            <person name="Lutzoni F."/>
            <person name="Magnuson J."/>
            <person name="Mondo S."/>
            <person name="Nolan M."/>
            <person name="Ohm R."/>
            <person name="Pangilinan J."/>
            <person name="Park H.-J."/>
            <person name="Ramirez L."/>
            <person name="Alfaro M."/>
            <person name="Sun H."/>
            <person name="Tritt A."/>
            <person name="Yoshinaga Y."/>
            <person name="Zwiers L.-H."/>
            <person name="Turgeon B."/>
            <person name="Goodwin S."/>
            <person name="Spatafora J."/>
            <person name="Crous P."/>
            <person name="Grigoriev I."/>
        </authorList>
    </citation>
    <scope>NUCLEOTIDE SEQUENCE</scope>
    <source>
        <strain evidence="3">CBS 110217</strain>
    </source>
</reference>
<evidence type="ECO:0000313" key="3">
    <source>
        <dbReference type="EMBL" id="KAF2031076.1"/>
    </source>
</evidence>
<name>A0A9P4HA02_9PLEO</name>
<organism evidence="3 4">
    <name type="scientific">Setomelanomma holmii</name>
    <dbReference type="NCBI Taxonomy" id="210430"/>
    <lineage>
        <taxon>Eukaryota</taxon>
        <taxon>Fungi</taxon>
        <taxon>Dikarya</taxon>
        <taxon>Ascomycota</taxon>
        <taxon>Pezizomycotina</taxon>
        <taxon>Dothideomycetes</taxon>
        <taxon>Pleosporomycetidae</taxon>
        <taxon>Pleosporales</taxon>
        <taxon>Pleosporineae</taxon>
        <taxon>Phaeosphaeriaceae</taxon>
        <taxon>Setomelanomma</taxon>
    </lineage>
</organism>
<feature type="chain" id="PRO_5040223837" evidence="2">
    <location>
        <begin position="20"/>
        <end position="173"/>
    </location>
</feature>
<evidence type="ECO:0000256" key="2">
    <source>
        <dbReference type="SAM" id="SignalP"/>
    </source>
</evidence>
<keyword evidence="4" id="KW-1185">Reference proteome</keyword>
<feature type="signal peptide" evidence="2">
    <location>
        <begin position="1"/>
        <end position="19"/>
    </location>
</feature>
<feature type="transmembrane region" description="Helical" evidence="1">
    <location>
        <begin position="43"/>
        <end position="71"/>
    </location>
</feature>
<evidence type="ECO:0000256" key="1">
    <source>
        <dbReference type="SAM" id="Phobius"/>
    </source>
</evidence>
<keyword evidence="1" id="KW-0812">Transmembrane</keyword>
<dbReference type="Proteomes" id="UP000799777">
    <property type="component" value="Unassembled WGS sequence"/>
</dbReference>
<sequence>MKPLATSFLTFASVAMTLAASSTSSTPPIRSTRQTIASSGSSFLPTGAVAGISVGVTLAVVLLAVGPFLVWRRRCKATKANPLAAKPFREGETDKELVAVAANEPWKVDHTYYETDGRGRAPTGGQDRNAECYGQGAKEGNDRMNLAYSVHILLEDGVEEIALDTVETVVLLP</sequence>
<dbReference type="AlphaFoldDB" id="A0A9P4HA02"/>